<evidence type="ECO:0000313" key="3">
    <source>
        <dbReference type="Proteomes" id="UP001066276"/>
    </source>
</evidence>
<protein>
    <submittedName>
        <fullName evidence="2">Uncharacterized protein</fullName>
    </submittedName>
</protein>
<comment type="caution">
    <text evidence="2">The sequence shown here is derived from an EMBL/GenBank/DDBJ whole genome shotgun (WGS) entry which is preliminary data.</text>
</comment>
<evidence type="ECO:0000256" key="1">
    <source>
        <dbReference type="SAM" id="MobiDB-lite"/>
    </source>
</evidence>
<proteinExistence type="predicted"/>
<feature type="compositionally biased region" description="Polar residues" evidence="1">
    <location>
        <begin position="1"/>
        <end position="11"/>
    </location>
</feature>
<sequence length="102" mass="10890">MPAASLTMTDSSRLRGLRQGACKTQGRAARRSGMSFHSAVVPVQRRARPAYAPLSAGTPRRRNAMGAQEESKRAALKTAVSGFNERLVVTPVSRQAPSSPVL</sequence>
<feature type="region of interest" description="Disordered" evidence="1">
    <location>
        <begin position="1"/>
        <end position="37"/>
    </location>
</feature>
<dbReference type="Proteomes" id="UP001066276">
    <property type="component" value="Chromosome 7"/>
</dbReference>
<keyword evidence="3" id="KW-1185">Reference proteome</keyword>
<accession>A0AAV7PIQ6</accession>
<reference evidence="2" key="1">
    <citation type="journal article" date="2022" name="bioRxiv">
        <title>Sequencing and chromosome-scale assembly of the giantPleurodeles waltlgenome.</title>
        <authorList>
            <person name="Brown T."/>
            <person name="Elewa A."/>
            <person name="Iarovenko S."/>
            <person name="Subramanian E."/>
            <person name="Araus A.J."/>
            <person name="Petzold A."/>
            <person name="Susuki M."/>
            <person name="Suzuki K.-i.T."/>
            <person name="Hayashi T."/>
            <person name="Toyoda A."/>
            <person name="Oliveira C."/>
            <person name="Osipova E."/>
            <person name="Leigh N.D."/>
            <person name="Simon A."/>
            <person name="Yun M.H."/>
        </authorList>
    </citation>
    <scope>NUCLEOTIDE SEQUENCE</scope>
    <source>
        <strain evidence="2">20211129_DDA</strain>
        <tissue evidence="2">Liver</tissue>
    </source>
</reference>
<dbReference type="AlphaFoldDB" id="A0AAV7PIQ6"/>
<dbReference type="EMBL" id="JANPWB010000011">
    <property type="protein sequence ID" value="KAJ1125653.1"/>
    <property type="molecule type" value="Genomic_DNA"/>
</dbReference>
<gene>
    <name evidence="2" type="ORF">NDU88_004077</name>
</gene>
<name>A0AAV7PIQ6_PLEWA</name>
<evidence type="ECO:0000313" key="2">
    <source>
        <dbReference type="EMBL" id="KAJ1125653.1"/>
    </source>
</evidence>
<organism evidence="2 3">
    <name type="scientific">Pleurodeles waltl</name>
    <name type="common">Iberian ribbed newt</name>
    <dbReference type="NCBI Taxonomy" id="8319"/>
    <lineage>
        <taxon>Eukaryota</taxon>
        <taxon>Metazoa</taxon>
        <taxon>Chordata</taxon>
        <taxon>Craniata</taxon>
        <taxon>Vertebrata</taxon>
        <taxon>Euteleostomi</taxon>
        <taxon>Amphibia</taxon>
        <taxon>Batrachia</taxon>
        <taxon>Caudata</taxon>
        <taxon>Salamandroidea</taxon>
        <taxon>Salamandridae</taxon>
        <taxon>Pleurodelinae</taxon>
        <taxon>Pleurodeles</taxon>
    </lineage>
</organism>